<feature type="region of interest" description="Disordered" evidence="1">
    <location>
        <begin position="47"/>
        <end position="81"/>
    </location>
</feature>
<reference evidence="2 3" key="1">
    <citation type="journal article" date="2014" name="Syst. Appl. Microbiol.">
        <title>Complete genomes of freshwater sulfur oxidizers Sulfuricella denitrificans skB26 and Sulfuritalea hydrogenivorans sk43H: genetic insights into the sulfur oxidation pathway of betaproteobacteria.</title>
        <authorList>
            <person name="Watanabe T."/>
            <person name="Kojima H."/>
            <person name="Fukui M."/>
        </authorList>
    </citation>
    <scope>NUCLEOTIDE SEQUENCE [LARGE SCALE GENOMIC DNA]</scope>
    <source>
        <strain evidence="2">DSM22779</strain>
    </source>
</reference>
<sequence>MSGIGFVAGLLTCGASFAQMGPMRAPTVPQAIEMHMEQKRTLEQREAIEAKAAAAEPASVPPAPKKRTAKKAKKTQSPPAA</sequence>
<organism evidence="2 3">
    <name type="scientific">Sulfuritalea hydrogenivorans sk43H</name>
    <dbReference type="NCBI Taxonomy" id="1223802"/>
    <lineage>
        <taxon>Bacteria</taxon>
        <taxon>Pseudomonadati</taxon>
        <taxon>Pseudomonadota</taxon>
        <taxon>Betaproteobacteria</taxon>
        <taxon>Nitrosomonadales</taxon>
        <taxon>Sterolibacteriaceae</taxon>
        <taxon>Sulfuritalea</taxon>
    </lineage>
</organism>
<feature type="compositionally biased region" description="Basic residues" evidence="1">
    <location>
        <begin position="64"/>
        <end position="74"/>
    </location>
</feature>
<dbReference type="AlphaFoldDB" id="W0S9S7"/>
<name>W0S9S7_9PROT</name>
<keyword evidence="3" id="KW-1185">Reference proteome</keyword>
<proteinExistence type="predicted"/>
<dbReference type="EMBL" id="AP012547">
    <property type="protein sequence ID" value="BAO27944.1"/>
    <property type="molecule type" value="Genomic_DNA"/>
</dbReference>
<dbReference type="HOGENOM" id="CLU_2572581_0_0_4"/>
<dbReference type="STRING" id="1223802.SUTH_00124"/>
<evidence type="ECO:0000313" key="2">
    <source>
        <dbReference type="EMBL" id="BAO27944.1"/>
    </source>
</evidence>
<evidence type="ECO:0000313" key="3">
    <source>
        <dbReference type="Proteomes" id="UP000031637"/>
    </source>
</evidence>
<dbReference type="KEGG" id="shd:SUTH_00124"/>
<gene>
    <name evidence="2" type="ORF">SUTH_00124</name>
</gene>
<protein>
    <submittedName>
        <fullName evidence="2">Uncharacterized protein</fullName>
    </submittedName>
</protein>
<evidence type="ECO:0000256" key="1">
    <source>
        <dbReference type="SAM" id="MobiDB-lite"/>
    </source>
</evidence>
<dbReference type="Proteomes" id="UP000031637">
    <property type="component" value="Chromosome"/>
</dbReference>
<accession>W0S9S7</accession>